<feature type="domain" description="N-(5'phosphoribosyl) anthranilate isomerase (PRAI)" evidence="10">
    <location>
        <begin position="5"/>
        <end position="199"/>
    </location>
</feature>
<protein>
    <recommendedName>
        <fullName evidence="4 9">N-(5'-phosphoribosyl)anthranilate isomerase</fullName>
        <shortName evidence="9">PRAI</shortName>
        <ecNumber evidence="3 9">5.3.1.24</ecNumber>
    </recommendedName>
</protein>
<organism evidence="11 12">
    <name type="scientific">Ruminiclostridium papyrosolvens DSM 2782</name>
    <dbReference type="NCBI Taxonomy" id="588581"/>
    <lineage>
        <taxon>Bacteria</taxon>
        <taxon>Bacillati</taxon>
        <taxon>Bacillota</taxon>
        <taxon>Clostridia</taxon>
        <taxon>Eubacteriales</taxon>
        <taxon>Oscillospiraceae</taxon>
        <taxon>Ruminiclostridium</taxon>
    </lineage>
</organism>
<dbReference type="HAMAP" id="MF_00135">
    <property type="entry name" value="PRAI"/>
    <property type="match status" value="1"/>
</dbReference>
<dbReference type="AlphaFoldDB" id="F1TBC8"/>
<keyword evidence="5 9" id="KW-0028">Amino-acid biosynthesis</keyword>
<comment type="caution">
    <text evidence="11">The sequence shown here is derived from an EMBL/GenBank/DDBJ whole genome shotgun (WGS) entry which is preliminary data.</text>
</comment>
<dbReference type="InterPro" id="IPR013785">
    <property type="entry name" value="Aldolase_TIM"/>
</dbReference>
<evidence type="ECO:0000256" key="3">
    <source>
        <dbReference type="ARBA" id="ARBA00012572"/>
    </source>
</evidence>
<name>F1TBC8_9FIRM</name>
<evidence type="ECO:0000256" key="9">
    <source>
        <dbReference type="HAMAP-Rule" id="MF_00135"/>
    </source>
</evidence>
<dbReference type="InterPro" id="IPR044643">
    <property type="entry name" value="TrpF_fam"/>
</dbReference>
<dbReference type="CDD" id="cd00405">
    <property type="entry name" value="PRAI"/>
    <property type="match status" value="1"/>
</dbReference>
<evidence type="ECO:0000256" key="2">
    <source>
        <dbReference type="ARBA" id="ARBA00004664"/>
    </source>
</evidence>
<evidence type="ECO:0000313" key="11">
    <source>
        <dbReference type="EMBL" id="EGD48332.1"/>
    </source>
</evidence>
<accession>F1TBC8</accession>
<evidence type="ECO:0000256" key="1">
    <source>
        <dbReference type="ARBA" id="ARBA00001164"/>
    </source>
</evidence>
<reference evidence="11" key="1">
    <citation type="submission" date="2009-07" db="EMBL/GenBank/DDBJ databases">
        <authorList>
            <consortium name="US DOE Joint Genome Institute (JGI-PGF)"/>
            <person name="Lucas S."/>
            <person name="Copeland A."/>
            <person name="Lapidus A."/>
            <person name="Glavina del Rio T."/>
            <person name="Tice H."/>
            <person name="Bruce D."/>
            <person name="Goodwin L."/>
            <person name="Pitluck S."/>
            <person name="Larimer F."/>
            <person name="Land M.L."/>
            <person name="Mouttaki H."/>
            <person name="He Z."/>
            <person name="Zhou J."/>
            <person name="Hemme C.L."/>
        </authorList>
    </citation>
    <scope>NUCLEOTIDE SEQUENCE [LARGE SCALE GENOMIC DNA]</scope>
    <source>
        <strain evidence="11">DSM 2782</strain>
    </source>
</reference>
<sequence length="205" mass="22424">MSVKIKICGLTRPQDIEYVNEALPDFIGFVFAKSKRQVTAEVAEGLKKPLDSRIPAVGVFVNEDTDMITSLCKNGIIDFVQLHGDESSEYIESLRQKINNPIIKAVRVKDSESVKAACSLPCDYLLLDTYLGNEYGGTGKAFDWGLISDTAKPFFLAGGISAGNAETAIRNINPYCLDVSSGVETDSIKDRNKILNIVNLVRSVK</sequence>
<evidence type="ECO:0000313" key="12">
    <source>
        <dbReference type="Proteomes" id="UP000003860"/>
    </source>
</evidence>
<dbReference type="InterPro" id="IPR011060">
    <property type="entry name" value="RibuloseP-bd_barrel"/>
</dbReference>
<keyword evidence="7 9" id="KW-0057">Aromatic amino acid biosynthesis</keyword>
<dbReference type="InterPro" id="IPR001240">
    <property type="entry name" value="PRAI_dom"/>
</dbReference>
<dbReference type="OrthoDB" id="9786954at2"/>
<evidence type="ECO:0000259" key="10">
    <source>
        <dbReference type="Pfam" id="PF00697"/>
    </source>
</evidence>
<dbReference type="SUPFAM" id="SSF51366">
    <property type="entry name" value="Ribulose-phoshate binding barrel"/>
    <property type="match status" value="1"/>
</dbReference>
<dbReference type="UniPathway" id="UPA00035">
    <property type="reaction ID" value="UER00042"/>
</dbReference>
<evidence type="ECO:0000256" key="4">
    <source>
        <dbReference type="ARBA" id="ARBA00022272"/>
    </source>
</evidence>
<dbReference type="EC" id="5.3.1.24" evidence="3 9"/>
<dbReference type="GO" id="GO:0000162">
    <property type="term" value="P:L-tryptophan biosynthetic process"/>
    <property type="evidence" value="ECO:0007669"/>
    <property type="project" value="UniProtKB-UniRule"/>
</dbReference>
<proteinExistence type="inferred from homology"/>
<dbReference type="STRING" id="588581.Cpap_2484"/>
<evidence type="ECO:0000256" key="7">
    <source>
        <dbReference type="ARBA" id="ARBA00023141"/>
    </source>
</evidence>
<comment type="pathway">
    <text evidence="2 9">Amino-acid biosynthesis; L-tryptophan biosynthesis; L-tryptophan from chorismate: step 3/5.</text>
</comment>
<gene>
    <name evidence="9" type="primary">trpF</name>
    <name evidence="11" type="ORF">Cpap_2484</name>
</gene>
<dbReference type="Pfam" id="PF00697">
    <property type="entry name" value="PRAI"/>
    <property type="match status" value="1"/>
</dbReference>
<dbReference type="eggNOG" id="COG0135">
    <property type="taxonomic scope" value="Bacteria"/>
</dbReference>
<dbReference type="GO" id="GO:0004640">
    <property type="term" value="F:phosphoribosylanthranilate isomerase activity"/>
    <property type="evidence" value="ECO:0007669"/>
    <property type="project" value="UniProtKB-UniRule"/>
</dbReference>
<dbReference type="Gene3D" id="3.20.20.70">
    <property type="entry name" value="Aldolase class I"/>
    <property type="match status" value="1"/>
</dbReference>
<keyword evidence="8 9" id="KW-0413">Isomerase</keyword>
<keyword evidence="6 9" id="KW-0822">Tryptophan biosynthesis</keyword>
<dbReference type="PANTHER" id="PTHR42894">
    <property type="entry name" value="N-(5'-PHOSPHORIBOSYL)ANTHRANILATE ISOMERASE"/>
    <property type="match status" value="1"/>
</dbReference>
<comment type="similarity">
    <text evidence="9">Belongs to the TrpF family.</text>
</comment>
<dbReference type="EMBL" id="ACXX02000004">
    <property type="protein sequence ID" value="EGD48332.1"/>
    <property type="molecule type" value="Genomic_DNA"/>
</dbReference>
<evidence type="ECO:0000256" key="5">
    <source>
        <dbReference type="ARBA" id="ARBA00022605"/>
    </source>
</evidence>
<dbReference type="PANTHER" id="PTHR42894:SF1">
    <property type="entry name" value="N-(5'-PHOSPHORIBOSYL)ANTHRANILATE ISOMERASE"/>
    <property type="match status" value="1"/>
</dbReference>
<evidence type="ECO:0000256" key="6">
    <source>
        <dbReference type="ARBA" id="ARBA00022822"/>
    </source>
</evidence>
<dbReference type="RefSeq" id="WP_004618444.1">
    <property type="nucleotide sequence ID" value="NZ_ACXX02000004.1"/>
</dbReference>
<keyword evidence="12" id="KW-1185">Reference proteome</keyword>
<comment type="catalytic activity">
    <reaction evidence="1 9">
        <text>N-(5-phospho-beta-D-ribosyl)anthranilate = 1-(2-carboxyphenylamino)-1-deoxy-D-ribulose 5-phosphate</text>
        <dbReference type="Rhea" id="RHEA:21540"/>
        <dbReference type="ChEBI" id="CHEBI:18277"/>
        <dbReference type="ChEBI" id="CHEBI:58613"/>
        <dbReference type="EC" id="5.3.1.24"/>
    </reaction>
</comment>
<dbReference type="Proteomes" id="UP000003860">
    <property type="component" value="Unassembled WGS sequence"/>
</dbReference>
<reference evidence="11" key="2">
    <citation type="submission" date="2011-01" db="EMBL/GenBank/DDBJ databases">
        <title>The Non-contiguous Finished genome of Clostridium papyrosolvens.</title>
        <authorList>
            <person name="Lucas S."/>
            <person name="Copeland A."/>
            <person name="Lapidus A."/>
            <person name="Cheng J.-F."/>
            <person name="Goodwin L."/>
            <person name="Pitluck S."/>
            <person name="Misra M."/>
            <person name="Chertkov O."/>
            <person name="Detter J.C."/>
            <person name="Han C."/>
            <person name="Tapia R."/>
            <person name="Land M."/>
            <person name="Hauser L."/>
            <person name="Kyrpides N."/>
            <person name="Ivanova N."/>
            <person name="Pagani I."/>
            <person name="Mouttaki H."/>
            <person name="He Z."/>
            <person name="Zhou J."/>
            <person name="Hemme C.L."/>
            <person name="Woyke T."/>
        </authorList>
    </citation>
    <scope>NUCLEOTIDE SEQUENCE [LARGE SCALE GENOMIC DNA]</scope>
    <source>
        <strain evidence="11">DSM 2782</strain>
    </source>
</reference>
<evidence type="ECO:0000256" key="8">
    <source>
        <dbReference type="ARBA" id="ARBA00023235"/>
    </source>
</evidence>